<dbReference type="AlphaFoldDB" id="A0A6M4ISM5"/>
<protein>
    <submittedName>
        <fullName evidence="2">Fasciclin domain-containing protein</fullName>
    </submittedName>
</protein>
<dbReference type="PROSITE" id="PS50213">
    <property type="entry name" value="FAS1"/>
    <property type="match status" value="1"/>
</dbReference>
<dbReference type="GO" id="GO:0005615">
    <property type="term" value="C:extracellular space"/>
    <property type="evidence" value="ECO:0007669"/>
    <property type="project" value="TreeGrafter"/>
</dbReference>
<evidence type="ECO:0000313" key="2">
    <source>
        <dbReference type="EMBL" id="QJR37660.1"/>
    </source>
</evidence>
<keyword evidence="3" id="KW-1185">Reference proteome</keyword>
<evidence type="ECO:0000313" key="3">
    <source>
        <dbReference type="Proteomes" id="UP000500938"/>
    </source>
</evidence>
<dbReference type="InterPro" id="IPR000782">
    <property type="entry name" value="FAS1_domain"/>
</dbReference>
<reference evidence="2 3" key="1">
    <citation type="submission" date="2020-05" db="EMBL/GenBank/DDBJ databases">
        <title>Complete genome sequence of Gemmatimonas greenlandica TET16.</title>
        <authorList>
            <person name="Zeng Y."/>
        </authorList>
    </citation>
    <scope>NUCLEOTIDE SEQUENCE [LARGE SCALE GENOMIC DNA]</scope>
    <source>
        <strain evidence="2 3">TET16</strain>
    </source>
</reference>
<dbReference type="InterPro" id="IPR036378">
    <property type="entry name" value="FAS1_dom_sf"/>
</dbReference>
<evidence type="ECO:0000259" key="1">
    <source>
        <dbReference type="PROSITE" id="PS50213"/>
    </source>
</evidence>
<dbReference type="InterPro" id="IPR050904">
    <property type="entry name" value="Adhesion/Biosynth-related"/>
</dbReference>
<dbReference type="Gene3D" id="2.30.180.10">
    <property type="entry name" value="FAS1 domain"/>
    <property type="match status" value="1"/>
</dbReference>
<dbReference type="SMART" id="SM00554">
    <property type="entry name" value="FAS1"/>
    <property type="match status" value="1"/>
</dbReference>
<dbReference type="Pfam" id="PF02469">
    <property type="entry name" value="Fasciclin"/>
    <property type="match status" value="1"/>
</dbReference>
<dbReference type="SUPFAM" id="SSF82153">
    <property type="entry name" value="FAS1 domain"/>
    <property type="match status" value="1"/>
</dbReference>
<feature type="domain" description="FAS1" evidence="1">
    <location>
        <begin position="43"/>
        <end position="174"/>
    </location>
</feature>
<sequence length="179" mass="17932">MIRRTLGALSIALLAACSGEKTDAATPAADSMAAAPAAEAPAPKDIVETAIAAGTFNTLAKALTAAGLVETLKGAGPFTVLAPTDEAFAKIPAKDLEALLADKAALTKVLTYHVIAGNVPASTVTTLTEATSLEGSKIAIKVVDGKVMLNGASEVTSTDIAASNGVIHVINTVLMPPKK</sequence>
<accession>A0A6M4ISM5</accession>
<organism evidence="2 3">
    <name type="scientific">Gemmatimonas groenlandica</name>
    <dbReference type="NCBI Taxonomy" id="2732249"/>
    <lineage>
        <taxon>Bacteria</taxon>
        <taxon>Pseudomonadati</taxon>
        <taxon>Gemmatimonadota</taxon>
        <taxon>Gemmatimonadia</taxon>
        <taxon>Gemmatimonadales</taxon>
        <taxon>Gemmatimonadaceae</taxon>
        <taxon>Gemmatimonas</taxon>
    </lineage>
</organism>
<dbReference type="Proteomes" id="UP000500938">
    <property type="component" value="Chromosome"/>
</dbReference>
<dbReference type="PANTHER" id="PTHR10900:SF77">
    <property type="entry name" value="FI19380P1"/>
    <property type="match status" value="1"/>
</dbReference>
<proteinExistence type="predicted"/>
<dbReference type="PROSITE" id="PS51257">
    <property type="entry name" value="PROKAR_LIPOPROTEIN"/>
    <property type="match status" value="1"/>
</dbReference>
<dbReference type="PANTHER" id="PTHR10900">
    <property type="entry name" value="PERIOSTIN-RELATED"/>
    <property type="match status" value="1"/>
</dbReference>
<name>A0A6M4ISM5_9BACT</name>
<dbReference type="KEGG" id="ggr:HKW67_20120"/>
<dbReference type="FunFam" id="2.30.180.10:FF:000019">
    <property type="entry name" value="Cell surface lipoprotein"/>
    <property type="match status" value="1"/>
</dbReference>
<dbReference type="EMBL" id="CP053085">
    <property type="protein sequence ID" value="QJR37660.1"/>
    <property type="molecule type" value="Genomic_DNA"/>
</dbReference>
<gene>
    <name evidence="2" type="ORF">HKW67_20120</name>
</gene>